<reference evidence="3" key="1">
    <citation type="submission" date="2014-01" db="EMBL/GenBank/DDBJ databases">
        <authorList>
            <person name="Brown-Elliot B."/>
            <person name="Wallace R."/>
            <person name="Lenaerts A."/>
            <person name="Ordway D."/>
            <person name="DeGroote M.A."/>
            <person name="Parker T."/>
            <person name="Sizemore C."/>
            <person name="Tallon L.J."/>
            <person name="Sadzewicz L.K."/>
            <person name="Sengamalay N."/>
            <person name="Fraser C.M."/>
            <person name="Hine E."/>
            <person name="Shefchek K.A."/>
            <person name="Das S.P."/>
            <person name="Tettelin H."/>
        </authorList>
    </citation>
    <scope>NUCLEOTIDE SEQUENCE [LARGE SCALE GENOMIC DNA]</scope>
    <source>
        <strain evidence="3">4042</strain>
    </source>
</reference>
<evidence type="ECO:0000313" key="3">
    <source>
        <dbReference type="EMBL" id="EUA42431.1"/>
    </source>
</evidence>
<name>X8BG36_MYCXE</name>
<dbReference type="GO" id="GO:0009190">
    <property type="term" value="P:cyclic nucleotide biosynthetic process"/>
    <property type="evidence" value="ECO:0007669"/>
    <property type="project" value="InterPro"/>
</dbReference>
<accession>X8BG36</accession>
<dbReference type="InterPro" id="IPR050697">
    <property type="entry name" value="Adenylyl/Guanylyl_Cyclase_3/4"/>
</dbReference>
<dbReference type="Pfam" id="PF00211">
    <property type="entry name" value="Guanylate_cyc"/>
    <property type="match status" value="1"/>
</dbReference>
<protein>
    <submittedName>
        <fullName evidence="3">Putative LIGNIN PEROXIDASE LIPJ</fullName>
    </submittedName>
</protein>
<keyword evidence="3" id="KW-0575">Peroxidase</keyword>
<sequence>MPRGCSVVRHQLERFGGREINTAGDGFVAMFTSPTAAVVCADAIVVAVRVLGIEVRTGIHVGEVEVRGDDVAGLAVPICARVAAHAGLSQVLVSSTARDIVAGSRRRFADRGEHELKGVPGRWQLCTLVRDEAAIGR</sequence>
<dbReference type="GO" id="GO:0004601">
    <property type="term" value="F:peroxidase activity"/>
    <property type="evidence" value="ECO:0007669"/>
    <property type="project" value="UniProtKB-KW"/>
</dbReference>
<dbReference type="InterPro" id="IPR001054">
    <property type="entry name" value="A/G_cyclase"/>
</dbReference>
<feature type="domain" description="Guanylate cyclase" evidence="2">
    <location>
        <begin position="9"/>
        <end position="120"/>
    </location>
</feature>
<dbReference type="GO" id="GO:0004016">
    <property type="term" value="F:adenylate cyclase activity"/>
    <property type="evidence" value="ECO:0007669"/>
    <property type="project" value="UniProtKB-ARBA"/>
</dbReference>
<dbReference type="EMBL" id="JAOB01000042">
    <property type="protein sequence ID" value="EUA42431.1"/>
    <property type="molecule type" value="Genomic_DNA"/>
</dbReference>
<dbReference type="CDD" id="cd07302">
    <property type="entry name" value="CHD"/>
    <property type="match status" value="1"/>
</dbReference>
<comment type="caution">
    <text evidence="3">The sequence shown here is derived from an EMBL/GenBank/DDBJ whole genome shotgun (WGS) entry which is preliminary data.</text>
</comment>
<dbReference type="GO" id="GO:0035556">
    <property type="term" value="P:intracellular signal transduction"/>
    <property type="evidence" value="ECO:0007669"/>
    <property type="project" value="InterPro"/>
</dbReference>
<dbReference type="InterPro" id="IPR029787">
    <property type="entry name" value="Nucleotide_cyclase"/>
</dbReference>
<proteinExistence type="inferred from homology"/>
<dbReference type="PANTHER" id="PTHR43081">
    <property type="entry name" value="ADENYLATE CYCLASE, TERMINAL-DIFFERENTIATION SPECIFIC-RELATED"/>
    <property type="match status" value="1"/>
</dbReference>
<dbReference type="PATRIC" id="fig|1299334.3.peg.4451"/>
<evidence type="ECO:0000256" key="1">
    <source>
        <dbReference type="ARBA" id="ARBA00005381"/>
    </source>
</evidence>
<organism evidence="3">
    <name type="scientific">Mycobacterium xenopi 4042</name>
    <dbReference type="NCBI Taxonomy" id="1299334"/>
    <lineage>
        <taxon>Bacteria</taxon>
        <taxon>Bacillati</taxon>
        <taxon>Actinomycetota</taxon>
        <taxon>Actinomycetes</taxon>
        <taxon>Mycobacteriales</taxon>
        <taxon>Mycobacteriaceae</taxon>
        <taxon>Mycobacterium</taxon>
    </lineage>
</organism>
<dbReference type="Gene3D" id="3.30.70.1230">
    <property type="entry name" value="Nucleotide cyclase"/>
    <property type="match status" value="1"/>
</dbReference>
<dbReference type="PANTHER" id="PTHR43081:SF1">
    <property type="entry name" value="ADENYLATE CYCLASE, TERMINAL-DIFFERENTIATION SPECIFIC"/>
    <property type="match status" value="1"/>
</dbReference>
<evidence type="ECO:0000259" key="2">
    <source>
        <dbReference type="Pfam" id="PF00211"/>
    </source>
</evidence>
<dbReference type="SUPFAM" id="SSF55073">
    <property type="entry name" value="Nucleotide cyclase"/>
    <property type="match status" value="1"/>
</dbReference>
<dbReference type="AlphaFoldDB" id="X8BG36"/>
<comment type="similarity">
    <text evidence="1">Belongs to the adenylyl cyclase class-3 family.</text>
</comment>
<keyword evidence="3" id="KW-0560">Oxidoreductase</keyword>
<gene>
    <name evidence="3" type="ORF">I553_6291</name>
</gene>